<dbReference type="Pfam" id="PF08268">
    <property type="entry name" value="FBA_3"/>
    <property type="match status" value="1"/>
</dbReference>
<dbReference type="InterPro" id="IPR050233">
    <property type="entry name" value="A_thaliana_F-box"/>
</dbReference>
<dbReference type="NCBIfam" id="TIGR01640">
    <property type="entry name" value="F_box_assoc_1"/>
    <property type="match status" value="1"/>
</dbReference>
<dbReference type="AlphaFoldDB" id="R7W3U3"/>
<dbReference type="EnsemblPlants" id="EMT14138">
    <property type="protein sequence ID" value="EMT14138"/>
    <property type="gene ID" value="F775_19981"/>
</dbReference>
<evidence type="ECO:0000313" key="2">
    <source>
        <dbReference type="EnsemblPlants" id="EMT14138"/>
    </source>
</evidence>
<dbReference type="PANTHER" id="PTHR47993">
    <property type="entry name" value="OS09G0372900 PROTEIN-RELATED"/>
    <property type="match status" value="1"/>
</dbReference>
<proteinExistence type="predicted"/>
<dbReference type="InterPro" id="IPR013187">
    <property type="entry name" value="F-box-assoc_dom_typ3"/>
</dbReference>
<sequence>MAEAARSVSARANRGLPDEIVIWEILPTAPLASERKYIYCGDRQYQNITTFDNRAADRQVQHVARVQLDDTIRLDASCDGFLLFTDKTGACFSICNPATREHARLTMLSSFVPLGMYRHRPTGEYRILMYPKNCNPENDDFYIFALGSVQKPRSIGRSTEKGTFHGEAVLLHGSLHWHLEKHESNIIMVFDTIAESFRKMCAPVVPDHANLFEIYGILGMSNFTDDMKIIDLWMMQDYESEVWALKYRVELPVAYLNVKFGKIVDSWSVVVDSCDGDVLVLVRCDKWLRHFDINGKLMASYHSEGLRLSQHRLKQTLVSHTFFPTLDGYSVKRWPFI</sequence>
<organism evidence="2">
    <name type="scientific">Aegilops tauschii</name>
    <name type="common">Tausch's goatgrass</name>
    <name type="synonym">Aegilops squarrosa</name>
    <dbReference type="NCBI Taxonomy" id="37682"/>
    <lineage>
        <taxon>Eukaryota</taxon>
        <taxon>Viridiplantae</taxon>
        <taxon>Streptophyta</taxon>
        <taxon>Embryophyta</taxon>
        <taxon>Tracheophyta</taxon>
        <taxon>Spermatophyta</taxon>
        <taxon>Magnoliopsida</taxon>
        <taxon>Liliopsida</taxon>
        <taxon>Poales</taxon>
        <taxon>Poaceae</taxon>
        <taxon>BOP clade</taxon>
        <taxon>Pooideae</taxon>
        <taxon>Triticodae</taxon>
        <taxon>Triticeae</taxon>
        <taxon>Triticinae</taxon>
        <taxon>Aegilops</taxon>
    </lineage>
</organism>
<dbReference type="PANTHER" id="PTHR47993:SF200">
    <property type="entry name" value="GENOME ASSEMBLY, CHROMOSOME: II"/>
    <property type="match status" value="1"/>
</dbReference>
<protein>
    <recommendedName>
        <fullName evidence="1">F-box associated beta-propeller type 3 domain-containing protein</fullName>
    </recommendedName>
</protein>
<reference evidence="2" key="1">
    <citation type="submission" date="2015-06" db="UniProtKB">
        <authorList>
            <consortium name="EnsemblPlants"/>
        </authorList>
    </citation>
    <scope>IDENTIFICATION</scope>
</reference>
<accession>R7W3U3</accession>
<name>R7W3U3_AEGTA</name>
<feature type="domain" description="F-box associated beta-propeller type 3" evidence="1">
    <location>
        <begin position="73"/>
        <end position="252"/>
    </location>
</feature>
<dbReference type="InterPro" id="IPR017451">
    <property type="entry name" value="F-box-assoc_interact_dom"/>
</dbReference>
<evidence type="ECO:0000259" key="1">
    <source>
        <dbReference type="Pfam" id="PF08268"/>
    </source>
</evidence>